<protein>
    <recommendedName>
        <fullName evidence="1">NAC-A/B domain-containing protein</fullName>
    </recommendedName>
</protein>
<dbReference type="SMART" id="SM01407">
    <property type="entry name" value="NAC"/>
    <property type="match status" value="1"/>
</dbReference>
<reference evidence="2" key="2">
    <citation type="submission" date="2025-09" db="UniProtKB">
        <authorList>
            <consortium name="Ensembl"/>
        </authorList>
    </citation>
    <scope>IDENTIFICATION</scope>
</reference>
<organism evidence="2 3">
    <name type="scientific">Apteryx owenii</name>
    <name type="common">Little spotted kiwi</name>
    <dbReference type="NCBI Taxonomy" id="8824"/>
    <lineage>
        <taxon>Eukaryota</taxon>
        <taxon>Metazoa</taxon>
        <taxon>Chordata</taxon>
        <taxon>Craniata</taxon>
        <taxon>Vertebrata</taxon>
        <taxon>Euteleostomi</taxon>
        <taxon>Archelosauria</taxon>
        <taxon>Archosauria</taxon>
        <taxon>Dinosauria</taxon>
        <taxon>Saurischia</taxon>
        <taxon>Theropoda</taxon>
        <taxon>Coelurosauria</taxon>
        <taxon>Aves</taxon>
        <taxon>Palaeognathae</taxon>
        <taxon>Apterygiformes</taxon>
        <taxon>Apterygidae</taxon>
        <taxon>Apteryx</taxon>
    </lineage>
</organism>
<reference evidence="2" key="1">
    <citation type="submission" date="2025-08" db="UniProtKB">
        <authorList>
            <consortium name="Ensembl"/>
        </authorList>
    </citation>
    <scope>IDENTIFICATION</scope>
</reference>
<evidence type="ECO:0000259" key="1">
    <source>
        <dbReference type="SMART" id="SM01407"/>
    </source>
</evidence>
<sequence>IQETIILHQEKLAKLQGYHCEQDCQRPATADDKKLQFSLKKLEIKNYFWYQRGNIYKPRKCQHFSNFRTEVQVSLTANAFAFSSHAETKHLKGLTGLAEVLPRQHCEWGSTSEHDSGEVLKPVENFNQKALKNEKI</sequence>
<evidence type="ECO:0000313" key="2">
    <source>
        <dbReference type="Ensembl" id="ENSAOWP00000010387.1"/>
    </source>
</evidence>
<evidence type="ECO:0000313" key="3">
    <source>
        <dbReference type="Proteomes" id="UP000694424"/>
    </source>
</evidence>
<keyword evidence="3" id="KW-1185">Reference proteome</keyword>
<proteinExistence type="predicted"/>
<name>A0A8B9S6F6_APTOW</name>
<dbReference type="Proteomes" id="UP000694424">
    <property type="component" value="Unplaced"/>
</dbReference>
<dbReference type="InterPro" id="IPR002715">
    <property type="entry name" value="Nas_poly-pep-assoc_cplx_dom"/>
</dbReference>
<feature type="domain" description="NAC-A/B" evidence="1">
    <location>
        <begin position="32"/>
        <end position="89"/>
    </location>
</feature>
<dbReference type="AlphaFoldDB" id="A0A8B9S6F6"/>
<dbReference type="Ensembl" id="ENSAOWT00000011807.1">
    <property type="protein sequence ID" value="ENSAOWP00000010387.1"/>
    <property type="gene ID" value="ENSAOWG00000007149.1"/>
</dbReference>
<accession>A0A8B9S6F6</accession>